<sequence>MLTCTSSRIPEECTMEFLHNNATIEILRYSKEGCYSTHSQCDLVACSCNEDSKFVIVSSFVIGAIVASFAIAALVTSCVGKCRKKVSVSLNQVEIRGPEYIKRGEHIILNCSSDDVPVGQSAEFLVNDETYTNIRVQDKECFSGISHSECLPEECNCSEDGKWYIIQLPANDDMMNVKISCTMKFTSERVSNSTIVKKIDVYGPYIKVHDELPLEVGRTTKLTCSVTTSLQDISLVWHCLNKSADMENPLPSMYSSILSLTTVADYEGSECSCTKHFVKRQYIRDLEGDVKGNKSTLILPCTYQNAGEYICTTWNDNLTRRYWSNKSTIIEVQEPPSILSDKTVKISDTISLTVEFVTSLKPFKVEWFKHNTNLTNSSAYNINMVNANITVDIYSNQIDAPGRRRFHYLDPCLGNGRIYSCYINCFDNNSGNEKNSLQQYYAAPTTDTTNTTYDTTESLYIDPIDNETRRSFTEIDRKETDRQSHDNNTDEDIPHYIEII</sequence>
<keyword evidence="2" id="KW-0812">Transmembrane</keyword>
<keyword evidence="5" id="KW-1185">Reference proteome</keyword>
<dbReference type="InterPro" id="IPR013783">
    <property type="entry name" value="Ig-like_fold"/>
</dbReference>
<dbReference type="Proteomes" id="UP000507470">
    <property type="component" value="Unassembled WGS sequence"/>
</dbReference>
<evidence type="ECO:0000313" key="4">
    <source>
        <dbReference type="EMBL" id="CAC5384444.1"/>
    </source>
</evidence>
<dbReference type="PROSITE" id="PS50835">
    <property type="entry name" value="IG_LIKE"/>
    <property type="match status" value="1"/>
</dbReference>
<accession>A0A6J8BNR4</accession>
<evidence type="ECO:0000313" key="5">
    <source>
        <dbReference type="Proteomes" id="UP000507470"/>
    </source>
</evidence>
<dbReference type="AlphaFoldDB" id="A0A6J8BNR4"/>
<name>A0A6J8BNR4_MYTCO</name>
<feature type="domain" description="Ig-like" evidence="3">
    <location>
        <begin position="204"/>
        <end position="330"/>
    </location>
</feature>
<feature type="transmembrane region" description="Helical" evidence="2">
    <location>
        <begin position="54"/>
        <end position="75"/>
    </location>
</feature>
<evidence type="ECO:0000256" key="1">
    <source>
        <dbReference type="SAM" id="MobiDB-lite"/>
    </source>
</evidence>
<protein>
    <recommendedName>
        <fullName evidence="3">Ig-like domain-containing protein</fullName>
    </recommendedName>
</protein>
<keyword evidence="2" id="KW-1133">Transmembrane helix</keyword>
<evidence type="ECO:0000256" key="2">
    <source>
        <dbReference type="SAM" id="Phobius"/>
    </source>
</evidence>
<dbReference type="InterPro" id="IPR007110">
    <property type="entry name" value="Ig-like_dom"/>
</dbReference>
<evidence type="ECO:0000259" key="3">
    <source>
        <dbReference type="PROSITE" id="PS50835"/>
    </source>
</evidence>
<keyword evidence="2" id="KW-0472">Membrane</keyword>
<reference evidence="4 5" key="1">
    <citation type="submission" date="2020-06" db="EMBL/GenBank/DDBJ databases">
        <authorList>
            <person name="Li R."/>
            <person name="Bekaert M."/>
        </authorList>
    </citation>
    <scope>NUCLEOTIDE SEQUENCE [LARGE SCALE GENOMIC DNA]</scope>
    <source>
        <strain evidence="5">wild</strain>
    </source>
</reference>
<organism evidence="4 5">
    <name type="scientific">Mytilus coruscus</name>
    <name type="common">Sea mussel</name>
    <dbReference type="NCBI Taxonomy" id="42192"/>
    <lineage>
        <taxon>Eukaryota</taxon>
        <taxon>Metazoa</taxon>
        <taxon>Spiralia</taxon>
        <taxon>Lophotrochozoa</taxon>
        <taxon>Mollusca</taxon>
        <taxon>Bivalvia</taxon>
        <taxon>Autobranchia</taxon>
        <taxon>Pteriomorphia</taxon>
        <taxon>Mytilida</taxon>
        <taxon>Mytiloidea</taxon>
        <taxon>Mytilidae</taxon>
        <taxon>Mytilinae</taxon>
        <taxon>Mytilus</taxon>
    </lineage>
</organism>
<feature type="region of interest" description="Disordered" evidence="1">
    <location>
        <begin position="475"/>
        <end position="500"/>
    </location>
</feature>
<gene>
    <name evidence="4" type="ORF">MCOR_20081</name>
</gene>
<dbReference type="SUPFAM" id="SSF48726">
    <property type="entry name" value="Immunoglobulin"/>
    <property type="match status" value="2"/>
</dbReference>
<proteinExistence type="predicted"/>
<dbReference type="EMBL" id="CACVKT020003576">
    <property type="protein sequence ID" value="CAC5384444.1"/>
    <property type="molecule type" value="Genomic_DNA"/>
</dbReference>
<dbReference type="Gene3D" id="2.60.40.10">
    <property type="entry name" value="Immunoglobulins"/>
    <property type="match status" value="1"/>
</dbReference>
<dbReference type="OrthoDB" id="5982258at2759"/>
<dbReference type="InterPro" id="IPR036179">
    <property type="entry name" value="Ig-like_dom_sf"/>
</dbReference>